<evidence type="ECO:0000259" key="1">
    <source>
        <dbReference type="PROSITE" id="PS51186"/>
    </source>
</evidence>
<dbReference type="RefSeq" id="WP_114791327.1">
    <property type="nucleotide sequence ID" value="NZ_CP139960.1"/>
</dbReference>
<dbReference type="Pfam" id="PF00583">
    <property type="entry name" value="Acetyltransf_1"/>
    <property type="match status" value="1"/>
</dbReference>
<dbReference type="InterPro" id="IPR000182">
    <property type="entry name" value="GNAT_dom"/>
</dbReference>
<dbReference type="Proteomes" id="UP001325680">
    <property type="component" value="Chromosome"/>
</dbReference>
<sequence>MNRIDIKLVASDDYRLLSLIAAWYQAEWGIPVTDTVNNLRAVTADSYQFQMVLSVNGKAVATGGIYNHVSLLNHKPDLNVYKKWLAQVYTLPGERGRGYGILLCKQIQDHCSALAFEKIYLFTHTAGPMYEKLGWSTIQRLAIGNRNIAVMEKAL</sequence>
<protein>
    <submittedName>
        <fullName evidence="2">GNAT family N-acetyltransferase</fullName>
    </submittedName>
</protein>
<dbReference type="InterPro" id="IPR016181">
    <property type="entry name" value="Acyl_CoA_acyltransferase"/>
</dbReference>
<evidence type="ECO:0000313" key="3">
    <source>
        <dbReference type="Proteomes" id="UP001325680"/>
    </source>
</evidence>
<accession>A0ABZ0W5L3</accession>
<name>A0ABZ0W5L3_9BACT</name>
<dbReference type="Gene3D" id="3.40.630.30">
    <property type="match status" value="1"/>
</dbReference>
<evidence type="ECO:0000313" key="2">
    <source>
        <dbReference type="EMBL" id="WQD38583.1"/>
    </source>
</evidence>
<dbReference type="CDD" id="cd04301">
    <property type="entry name" value="NAT_SF"/>
    <property type="match status" value="1"/>
</dbReference>
<reference evidence="2 3" key="1">
    <citation type="submission" date="2023-12" db="EMBL/GenBank/DDBJ databases">
        <title>Genome sequencing and assembly of bacterial species from a model synthetic community.</title>
        <authorList>
            <person name="Hogle S.L."/>
        </authorList>
    </citation>
    <scope>NUCLEOTIDE SEQUENCE [LARGE SCALE GENOMIC DNA]</scope>
    <source>
        <strain evidence="2 3">HAMBI_3031</strain>
    </source>
</reference>
<keyword evidence="3" id="KW-1185">Reference proteome</keyword>
<proteinExistence type="predicted"/>
<dbReference type="PROSITE" id="PS51186">
    <property type="entry name" value="GNAT"/>
    <property type="match status" value="1"/>
</dbReference>
<feature type="domain" description="N-acetyltransferase" evidence="1">
    <location>
        <begin position="4"/>
        <end position="155"/>
    </location>
</feature>
<dbReference type="SUPFAM" id="SSF55729">
    <property type="entry name" value="Acyl-CoA N-acyltransferases (Nat)"/>
    <property type="match status" value="1"/>
</dbReference>
<dbReference type="EMBL" id="CP139960">
    <property type="protein sequence ID" value="WQD38583.1"/>
    <property type="molecule type" value="Genomic_DNA"/>
</dbReference>
<gene>
    <name evidence="2" type="ORF">U0035_00290</name>
</gene>
<organism evidence="2 3">
    <name type="scientific">Niabella yanshanensis</name>
    <dbReference type="NCBI Taxonomy" id="577386"/>
    <lineage>
        <taxon>Bacteria</taxon>
        <taxon>Pseudomonadati</taxon>
        <taxon>Bacteroidota</taxon>
        <taxon>Chitinophagia</taxon>
        <taxon>Chitinophagales</taxon>
        <taxon>Chitinophagaceae</taxon>
        <taxon>Niabella</taxon>
    </lineage>
</organism>